<protein>
    <recommendedName>
        <fullName evidence="3 5">Regulatory protein RecX</fullName>
    </recommendedName>
</protein>
<comment type="subcellular location">
    <subcellularLocation>
        <location evidence="1 5">Cytoplasm</location>
    </subcellularLocation>
</comment>
<sequence>MISVESFLRNHKPVDSYYSAENECEKAEESEVNGCDLTTVGVSDAYDKSFDSLDNNHEDYCEENSSYAFKKYNSFNSRKAAKKVDVKKASDFDDCRESALRMLDYSARSSDDLKNRLINKGYKENIVESVIIRLEELHLVDDEQYARSVIRSCVSRLLGERATRIELQKKGVSFTVAYSTLQEAREDGVFEEAAWELGRKLSLKLKSLDDNVKRRRFFSAGARKGHDLNTLNEVYYALFKS</sequence>
<evidence type="ECO:0000313" key="9">
    <source>
        <dbReference type="Proteomes" id="UP001237784"/>
    </source>
</evidence>
<reference evidence="8" key="1">
    <citation type="submission" date="2023-05" db="EMBL/GenBank/DDBJ databases">
        <title>Cataloging the Phylogenetic Diversity of Human Bladder Bacteria.</title>
        <authorList>
            <person name="Du J."/>
        </authorList>
    </citation>
    <scope>NUCLEOTIDE SEQUENCE</scope>
    <source>
        <strain evidence="8">UMB6789</strain>
    </source>
</reference>
<feature type="domain" description="RecX first three-helical" evidence="7">
    <location>
        <begin position="95"/>
        <end position="134"/>
    </location>
</feature>
<organism evidence="8 9">
    <name type="scientific">Gardnerella vaginalis</name>
    <dbReference type="NCBI Taxonomy" id="2702"/>
    <lineage>
        <taxon>Bacteria</taxon>
        <taxon>Bacillati</taxon>
        <taxon>Actinomycetota</taxon>
        <taxon>Actinomycetes</taxon>
        <taxon>Bifidobacteriales</taxon>
        <taxon>Bifidobacteriaceae</taxon>
        <taxon>Gardnerella</taxon>
    </lineage>
</organism>
<name>A0AAW6Y4Q2_GARVA</name>
<comment type="similarity">
    <text evidence="2 5">Belongs to the RecX family.</text>
</comment>
<dbReference type="Gene3D" id="1.10.10.10">
    <property type="entry name" value="Winged helix-like DNA-binding domain superfamily/Winged helix DNA-binding domain"/>
    <property type="match status" value="2"/>
</dbReference>
<dbReference type="GO" id="GO:0005737">
    <property type="term" value="C:cytoplasm"/>
    <property type="evidence" value="ECO:0007669"/>
    <property type="project" value="UniProtKB-SubCell"/>
</dbReference>
<dbReference type="RefSeq" id="WP_285084937.1">
    <property type="nucleotide sequence ID" value="NZ_JASOME010000001.1"/>
</dbReference>
<feature type="domain" description="RecX second three-helical" evidence="6">
    <location>
        <begin position="141"/>
        <end position="173"/>
    </location>
</feature>
<dbReference type="HAMAP" id="MF_01114">
    <property type="entry name" value="RecX"/>
    <property type="match status" value="1"/>
</dbReference>
<evidence type="ECO:0000256" key="1">
    <source>
        <dbReference type="ARBA" id="ARBA00004496"/>
    </source>
</evidence>
<dbReference type="InterPro" id="IPR053926">
    <property type="entry name" value="RecX_HTH_1st"/>
</dbReference>
<dbReference type="GO" id="GO:0006282">
    <property type="term" value="P:regulation of DNA repair"/>
    <property type="evidence" value="ECO:0007669"/>
    <property type="project" value="UniProtKB-UniRule"/>
</dbReference>
<dbReference type="EMBL" id="JASOME010000001">
    <property type="protein sequence ID" value="MDK7063100.1"/>
    <property type="molecule type" value="Genomic_DNA"/>
</dbReference>
<evidence type="ECO:0000313" key="8">
    <source>
        <dbReference type="EMBL" id="MDK7063100.1"/>
    </source>
</evidence>
<evidence type="ECO:0000256" key="4">
    <source>
        <dbReference type="ARBA" id="ARBA00022490"/>
    </source>
</evidence>
<evidence type="ECO:0000256" key="5">
    <source>
        <dbReference type="HAMAP-Rule" id="MF_01114"/>
    </source>
</evidence>
<evidence type="ECO:0000256" key="2">
    <source>
        <dbReference type="ARBA" id="ARBA00009695"/>
    </source>
</evidence>
<keyword evidence="4 5" id="KW-0963">Cytoplasm</keyword>
<dbReference type="InterPro" id="IPR036388">
    <property type="entry name" value="WH-like_DNA-bd_sf"/>
</dbReference>
<dbReference type="PANTHER" id="PTHR33602:SF1">
    <property type="entry name" value="REGULATORY PROTEIN RECX FAMILY PROTEIN"/>
    <property type="match status" value="1"/>
</dbReference>
<dbReference type="PANTHER" id="PTHR33602">
    <property type="entry name" value="REGULATORY PROTEIN RECX FAMILY PROTEIN"/>
    <property type="match status" value="1"/>
</dbReference>
<dbReference type="AlphaFoldDB" id="A0AAW6Y4Q2"/>
<dbReference type="Pfam" id="PF21982">
    <property type="entry name" value="RecX_HTH1"/>
    <property type="match status" value="1"/>
</dbReference>
<gene>
    <name evidence="5" type="primary">recX</name>
    <name evidence="8" type="ORF">QP372_00990</name>
</gene>
<dbReference type="InterPro" id="IPR003783">
    <property type="entry name" value="Regulatory_RecX"/>
</dbReference>
<proteinExistence type="inferred from homology"/>
<dbReference type="InterPro" id="IPR053924">
    <property type="entry name" value="RecX_HTH_2nd"/>
</dbReference>
<comment type="function">
    <text evidence="5">Modulates RecA activity.</text>
</comment>
<accession>A0AAW6Y4Q2</accession>
<evidence type="ECO:0000259" key="7">
    <source>
        <dbReference type="Pfam" id="PF21982"/>
    </source>
</evidence>
<evidence type="ECO:0000259" key="6">
    <source>
        <dbReference type="Pfam" id="PF02631"/>
    </source>
</evidence>
<dbReference type="Proteomes" id="UP001237784">
    <property type="component" value="Unassembled WGS sequence"/>
</dbReference>
<evidence type="ECO:0000256" key="3">
    <source>
        <dbReference type="ARBA" id="ARBA00018111"/>
    </source>
</evidence>
<dbReference type="Pfam" id="PF02631">
    <property type="entry name" value="RecX_HTH2"/>
    <property type="match status" value="1"/>
</dbReference>
<comment type="caution">
    <text evidence="8">The sequence shown here is derived from an EMBL/GenBank/DDBJ whole genome shotgun (WGS) entry which is preliminary data.</text>
</comment>